<dbReference type="InterPro" id="IPR011110">
    <property type="entry name" value="Reg_prop"/>
</dbReference>
<evidence type="ECO:0000256" key="4">
    <source>
        <dbReference type="SAM" id="Phobius"/>
    </source>
</evidence>
<evidence type="ECO:0000313" key="7">
    <source>
        <dbReference type="Proteomes" id="UP000317332"/>
    </source>
</evidence>
<dbReference type="InterPro" id="IPR011123">
    <property type="entry name" value="Y_Y_Y"/>
</dbReference>
<dbReference type="InterPro" id="IPR013783">
    <property type="entry name" value="Ig-like_fold"/>
</dbReference>
<dbReference type="Gene3D" id="1.10.287.130">
    <property type="match status" value="1"/>
</dbReference>
<dbReference type="Pfam" id="PF07494">
    <property type="entry name" value="Reg_prop"/>
    <property type="match status" value="13"/>
</dbReference>
<evidence type="ECO:0000256" key="2">
    <source>
        <dbReference type="ARBA" id="ARBA00012438"/>
    </source>
</evidence>
<dbReference type="PRINTS" id="PR00344">
    <property type="entry name" value="BCTRLSENSOR"/>
</dbReference>
<dbReference type="GO" id="GO:0000155">
    <property type="term" value="F:phosphorelay sensor kinase activity"/>
    <property type="evidence" value="ECO:0007669"/>
    <property type="project" value="InterPro"/>
</dbReference>
<dbReference type="CDD" id="cd00082">
    <property type="entry name" value="HisKA"/>
    <property type="match status" value="1"/>
</dbReference>
<keyword evidence="3" id="KW-0597">Phosphoprotein</keyword>
<dbReference type="Proteomes" id="UP000317332">
    <property type="component" value="Unassembled WGS sequence"/>
</dbReference>
<comment type="catalytic activity">
    <reaction evidence="1">
        <text>ATP + protein L-histidine = ADP + protein N-phospho-L-histidine.</text>
        <dbReference type="EC" id="2.7.13.3"/>
    </reaction>
</comment>
<dbReference type="OrthoDB" id="9809670at2"/>
<gene>
    <name evidence="6" type="ORF">FJ651_10615</name>
</gene>
<dbReference type="EC" id="2.7.13.3" evidence="2"/>
<sequence>MKMKALHLPLNYPYKMTMRTTTSQFFRKIHFILLLLLFAACNRSPKDDGTTLAPLFPQPQTIAANPEGGYAINPVTGNSIEPIILSSGDTLITGVPIPARGKLIHPDSVASPRVVKAVTELVKVNAHPNRHKIPENIPTIKVDHSQLKTVKFGEGNKDFVLINSSGDTIPTGIPIPARGKTVKAIQPLPTKALPPAFKDALTNLQYFDVDQGMGSSYLSSILEDKSGNIWFGTLDRGVSKYDGESFVHFTEAAGLSNNRVRSILEDKSGNLWFGTQGGGVSKYDGESFVHFTEAAGLSNNDVRSILEDKSGNLWFGTDGGGVSKYDGESFVHFTEAAGLSNNRVRSILEDKSGNLWFGTEGGGVSKYDGESFVHFTEAAGLSDNNVWSILEDKSGNLWFGTWGGGVSKYDGESFVHFTKATGLTNNIVLSILEDKSGNLWFGTYGGGVSKYDGESFVHFTEAAGLSNNEVSSILEDKSGNLWFGTWGGGVSKYDGESFVHFTEAAGLSDNSVTSILEDKIGNLWFGTWGGGVSKYDGESFVHFTEAAGLSGNIVWSILEDKSGNLWFGTQGGGVSKYNGESFVHFTEAAGLSNNRVWSILEDKSGNLWFGTQGGGVFKYNGESFVHFTEAAGLSNNSVRSILEDKSGNLWFGTDGGGVSRYDGESFVHFTEKEGLNNNSVWSILEDKSGNLWFGTQGGGVSKYNGESFVHFTEAAGLSNNRVRSILEDNNRNLYITTVKGLTQISPLPASIEGGEVFAIQVFGTQDGLKGLDFYHNSALIDSKNRAWWGSGKGLTMLDLNKFNPSAQIPQPLLKQLDINEQFLDYRNISDSLGNEIAFKSVQKFENYPLNLELPYHKNHLTFHFAAIDWNAPHKIHYSYLMLGLNDNWSNPTREAKADYRNLPYGTYTFQIRAIGESEVWSEPFKYTFTINPPWWQSWLAYLIYVLLFLLVLRIFSKWRERKLIAEKKKLEQTVEERTSALKKKSEELVHSLEDLKSTQSQLIQSEKMASLGELTAGIAHEIQNPLNFVNNFSEVSNELIDEMNDELDKGDIDEAKAISADIKQNLEKINHHGKRADAIVKGMLAHSRSNSGEKVLTDINALADEYLRLSYHGLRARDKSFNADFSTNLDPTLPKVNLVPQDFGRVLLNLINNAFQAVKEVENPKVVIATKHIDNTVQITVSDNGPGIPEAIKDKIFQPFFTTKPTGQGTGLGLSLSYDIVKAHSGKFIMESEEGVGTTFIVNLPVKINQLS</sequence>
<name>A0A506PK63_9FLAO</name>
<dbReference type="SUPFAM" id="SSF63829">
    <property type="entry name" value="Calcium-dependent phosphotriesterase"/>
    <property type="match status" value="3"/>
</dbReference>
<dbReference type="InterPro" id="IPR003594">
    <property type="entry name" value="HATPase_dom"/>
</dbReference>
<evidence type="ECO:0000259" key="5">
    <source>
        <dbReference type="PROSITE" id="PS50109"/>
    </source>
</evidence>
<dbReference type="EMBL" id="VHIQ01000005">
    <property type="protein sequence ID" value="TPV32760.1"/>
    <property type="molecule type" value="Genomic_DNA"/>
</dbReference>
<dbReference type="InterPro" id="IPR004358">
    <property type="entry name" value="Sig_transdc_His_kin-like_C"/>
</dbReference>
<keyword evidence="4" id="KW-0472">Membrane</keyword>
<dbReference type="InterPro" id="IPR005467">
    <property type="entry name" value="His_kinase_dom"/>
</dbReference>
<dbReference type="Pfam" id="PF07495">
    <property type="entry name" value="Y_Y_Y"/>
    <property type="match status" value="1"/>
</dbReference>
<keyword evidence="4" id="KW-0812">Transmembrane</keyword>
<dbReference type="Gene3D" id="2.130.10.10">
    <property type="entry name" value="YVTN repeat-like/Quinoprotein amine dehydrogenase"/>
    <property type="match status" value="5"/>
</dbReference>
<keyword evidence="7" id="KW-1185">Reference proteome</keyword>
<dbReference type="InterPro" id="IPR036097">
    <property type="entry name" value="HisK_dim/P_sf"/>
</dbReference>
<dbReference type="Gene3D" id="3.30.565.10">
    <property type="entry name" value="Histidine kinase-like ATPase, C-terminal domain"/>
    <property type="match status" value="1"/>
</dbReference>
<proteinExistence type="predicted"/>
<dbReference type="InterPro" id="IPR036890">
    <property type="entry name" value="HATPase_C_sf"/>
</dbReference>
<evidence type="ECO:0000256" key="1">
    <source>
        <dbReference type="ARBA" id="ARBA00000085"/>
    </source>
</evidence>
<dbReference type="Gene3D" id="2.60.40.10">
    <property type="entry name" value="Immunoglobulins"/>
    <property type="match status" value="1"/>
</dbReference>
<comment type="caution">
    <text evidence="6">The sequence shown here is derived from an EMBL/GenBank/DDBJ whole genome shotgun (WGS) entry which is preliminary data.</text>
</comment>
<dbReference type="PANTHER" id="PTHR43547:SF2">
    <property type="entry name" value="HYBRID SIGNAL TRANSDUCTION HISTIDINE KINASE C"/>
    <property type="match status" value="1"/>
</dbReference>
<dbReference type="InterPro" id="IPR015943">
    <property type="entry name" value="WD40/YVTN_repeat-like_dom_sf"/>
</dbReference>
<dbReference type="AlphaFoldDB" id="A0A506PK63"/>
<dbReference type="InterPro" id="IPR003661">
    <property type="entry name" value="HisK_dim/P_dom"/>
</dbReference>
<dbReference type="SUPFAM" id="SSF55874">
    <property type="entry name" value="ATPase domain of HSP90 chaperone/DNA topoisomerase II/histidine kinase"/>
    <property type="match status" value="1"/>
</dbReference>
<dbReference type="SUPFAM" id="SSF47384">
    <property type="entry name" value="Homodimeric domain of signal transducing histidine kinase"/>
    <property type="match status" value="1"/>
</dbReference>
<keyword evidence="4" id="KW-1133">Transmembrane helix</keyword>
<protein>
    <recommendedName>
        <fullName evidence="2">histidine kinase</fullName>
        <ecNumber evidence="2">2.7.13.3</ecNumber>
    </recommendedName>
</protein>
<feature type="domain" description="Histidine kinase" evidence="5">
    <location>
        <begin position="1017"/>
        <end position="1248"/>
    </location>
</feature>
<dbReference type="SMART" id="SM00388">
    <property type="entry name" value="HisKA"/>
    <property type="match status" value="1"/>
</dbReference>
<dbReference type="Pfam" id="PF02518">
    <property type="entry name" value="HATPase_c"/>
    <property type="match status" value="1"/>
</dbReference>
<reference evidence="6 7" key="1">
    <citation type="submission" date="2019-06" db="EMBL/GenBank/DDBJ databases">
        <title>Flavobacteriaceae Paucihalobacterium erythroidium CWB-1, complete genome.</title>
        <authorList>
            <person name="Wu S."/>
        </authorList>
    </citation>
    <scope>NUCLEOTIDE SEQUENCE [LARGE SCALE GENOMIC DNA]</scope>
    <source>
        <strain evidence="6 7">CWB-1</strain>
    </source>
</reference>
<accession>A0A506PK63</accession>
<dbReference type="SMART" id="SM00387">
    <property type="entry name" value="HATPase_c"/>
    <property type="match status" value="1"/>
</dbReference>
<organism evidence="6 7">
    <name type="scientific">Paucihalobacter ruber</name>
    <dbReference type="NCBI Taxonomy" id="2567861"/>
    <lineage>
        <taxon>Bacteria</taxon>
        <taxon>Pseudomonadati</taxon>
        <taxon>Bacteroidota</taxon>
        <taxon>Flavobacteriia</taxon>
        <taxon>Flavobacteriales</taxon>
        <taxon>Flavobacteriaceae</taxon>
        <taxon>Paucihalobacter</taxon>
    </lineage>
</organism>
<evidence type="ECO:0000256" key="3">
    <source>
        <dbReference type="ARBA" id="ARBA00022553"/>
    </source>
</evidence>
<dbReference type="PANTHER" id="PTHR43547">
    <property type="entry name" value="TWO-COMPONENT HISTIDINE KINASE"/>
    <property type="match status" value="1"/>
</dbReference>
<dbReference type="PROSITE" id="PS50109">
    <property type="entry name" value="HIS_KIN"/>
    <property type="match status" value="1"/>
</dbReference>
<evidence type="ECO:0000313" key="6">
    <source>
        <dbReference type="EMBL" id="TPV32760.1"/>
    </source>
</evidence>
<feature type="transmembrane region" description="Helical" evidence="4">
    <location>
        <begin position="934"/>
        <end position="955"/>
    </location>
</feature>